<dbReference type="RefSeq" id="XP_037168058.1">
    <property type="nucleotide sequence ID" value="XM_037305193.1"/>
</dbReference>
<comment type="caution">
    <text evidence="1">The sequence shown here is derived from an EMBL/GenBank/DDBJ whole genome shotgun (WGS) entry which is preliminary data.</text>
</comment>
<dbReference type="Proteomes" id="UP000578531">
    <property type="component" value="Unassembled WGS sequence"/>
</dbReference>
<dbReference type="GeneID" id="59284934"/>
<reference evidence="1 2" key="1">
    <citation type="journal article" date="2020" name="Genomics">
        <title>Complete, high-quality genomes from long-read metagenomic sequencing of two wolf lichen thalli reveals enigmatic genome architecture.</title>
        <authorList>
            <person name="McKenzie S.K."/>
            <person name="Walston R.F."/>
            <person name="Allen J.L."/>
        </authorList>
    </citation>
    <scope>NUCLEOTIDE SEQUENCE [LARGE SCALE GENOMIC DNA]</scope>
    <source>
        <strain evidence="1">WasteWater2</strain>
    </source>
</reference>
<dbReference type="AlphaFoldDB" id="A0A8H6G1F5"/>
<evidence type="ECO:0000313" key="1">
    <source>
        <dbReference type="EMBL" id="KAF6238759.1"/>
    </source>
</evidence>
<gene>
    <name evidence="1" type="ORF">HO173_003266</name>
</gene>
<sequence>MPLQPGLEDRKELLNRVEIRRIWGQIQDHNALLLAESSDVGGMMCGAIVHDENRLWAREWVAAREDFVLKEPLEPSTVDTALMDMIAKDTV</sequence>
<proteinExistence type="predicted"/>
<organism evidence="1 2">
    <name type="scientific">Letharia columbiana</name>
    <dbReference type="NCBI Taxonomy" id="112416"/>
    <lineage>
        <taxon>Eukaryota</taxon>
        <taxon>Fungi</taxon>
        <taxon>Dikarya</taxon>
        <taxon>Ascomycota</taxon>
        <taxon>Pezizomycotina</taxon>
        <taxon>Lecanoromycetes</taxon>
        <taxon>OSLEUM clade</taxon>
        <taxon>Lecanoromycetidae</taxon>
        <taxon>Lecanorales</taxon>
        <taxon>Lecanorineae</taxon>
        <taxon>Parmeliaceae</taxon>
        <taxon>Letharia</taxon>
    </lineage>
</organism>
<keyword evidence="2" id="KW-1185">Reference proteome</keyword>
<accession>A0A8H6G1F5</accession>
<dbReference type="EMBL" id="JACCJC010000008">
    <property type="protein sequence ID" value="KAF6238759.1"/>
    <property type="molecule type" value="Genomic_DNA"/>
</dbReference>
<name>A0A8H6G1F5_9LECA</name>
<protein>
    <submittedName>
        <fullName evidence="1">Uncharacterized protein</fullName>
    </submittedName>
</protein>
<evidence type="ECO:0000313" key="2">
    <source>
        <dbReference type="Proteomes" id="UP000578531"/>
    </source>
</evidence>